<dbReference type="EMBL" id="DVNE01000033">
    <property type="protein sequence ID" value="HIU61687.1"/>
    <property type="molecule type" value="Genomic_DNA"/>
</dbReference>
<gene>
    <name evidence="2" type="ORF">IAB69_03460</name>
</gene>
<evidence type="ECO:0000313" key="2">
    <source>
        <dbReference type="EMBL" id="HIU61687.1"/>
    </source>
</evidence>
<evidence type="ECO:0000256" key="1">
    <source>
        <dbReference type="SAM" id="Phobius"/>
    </source>
</evidence>
<feature type="transmembrane region" description="Helical" evidence="1">
    <location>
        <begin position="15"/>
        <end position="37"/>
    </location>
</feature>
<keyword evidence="1" id="KW-0812">Transmembrane</keyword>
<keyword evidence="1" id="KW-1133">Transmembrane helix</keyword>
<name>A0A9D1SJ97_9FIRM</name>
<keyword evidence="1" id="KW-0472">Membrane</keyword>
<evidence type="ECO:0000313" key="3">
    <source>
        <dbReference type="Proteomes" id="UP000824110"/>
    </source>
</evidence>
<sequence>MAILLAPVWSLGWKIAIIVLLIIAIIVCAAIVAYSVITFRRTKHREAEDEFRVRDDGGFGKIVKVSDYGIKMPEEHSCHKDGHHGKAQPPVLVNYAQSVQPTPVQYVQAPILTPEEQYLAPSTVPVPPDISARVGYNPGMYQATYTPVSYEAGVAPENKTDITLNTPSAKDGKK</sequence>
<accession>A0A9D1SJ97</accession>
<organism evidence="2 3">
    <name type="scientific">Candidatus Coproplasma excrementigallinarum</name>
    <dbReference type="NCBI Taxonomy" id="2840747"/>
    <lineage>
        <taxon>Bacteria</taxon>
        <taxon>Bacillati</taxon>
        <taxon>Bacillota</taxon>
        <taxon>Clostridia</taxon>
        <taxon>Eubacteriales</taxon>
        <taxon>Candidatus Coproplasma</taxon>
    </lineage>
</organism>
<comment type="caution">
    <text evidence="2">The sequence shown here is derived from an EMBL/GenBank/DDBJ whole genome shotgun (WGS) entry which is preliminary data.</text>
</comment>
<reference evidence="2" key="2">
    <citation type="journal article" date="2021" name="PeerJ">
        <title>Extensive microbial diversity within the chicken gut microbiome revealed by metagenomics and culture.</title>
        <authorList>
            <person name="Gilroy R."/>
            <person name="Ravi A."/>
            <person name="Getino M."/>
            <person name="Pursley I."/>
            <person name="Horton D.L."/>
            <person name="Alikhan N.F."/>
            <person name="Baker D."/>
            <person name="Gharbi K."/>
            <person name="Hall N."/>
            <person name="Watson M."/>
            <person name="Adriaenssens E.M."/>
            <person name="Foster-Nyarko E."/>
            <person name="Jarju S."/>
            <person name="Secka A."/>
            <person name="Antonio M."/>
            <person name="Oren A."/>
            <person name="Chaudhuri R.R."/>
            <person name="La Ragione R."/>
            <person name="Hildebrand F."/>
            <person name="Pallen M.J."/>
        </authorList>
    </citation>
    <scope>NUCLEOTIDE SEQUENCE</scope>
    <source>
        <strain evidence="2">CHK195-12923</strain>
    </source>
</reference>
<dbReference type="AlphaFoldDB" id="A0A9D1SJ97"/>
<protein>
    <submittedName>
        <fullName evidence="2">Uncharacterized protein</fullName>
    </submittedName>
</protein>
<proteinExistence type="predicted"/>
<dbReference type="Proteomes" id="UP000824110">
    <property type="component" value="Unassembled WGS sequence"/>
</dbReference>
<reference evidence="2" key="1">
    <citation type="submission" date="2020-10" db="EMBL/GenBank/DDBJ databases">
        <authorList>
            <person name="Gilroy R."/>
        </authorList>
    </citation>
    <scope>NUCLEOTIDE SEQUENCE</scope>
    <source>
        <strain evidence="2">CHK195-12923</strain>
    </source>
</reference>